<proteinExistence type="inferred from homology"/>
<feature type="transmembrane region" description="Helical" evidence="7">
    <location>
        <begin position="209"/>
        <end position="231"/>
    </location>
</feature>
<evidence type="ECO:0000313" key="8">
    <source>
        <dbReference type="EMBL" id="KZS90713.1"/>
    </source>
</evidence>
<accession>A0A164RN71</accession>
<keyword evidence="4 7" id="KW-1133">Transmembrane helix</keyword>
<keyword evidence="3 7" id="KW-0812">Transmembrane</keyword>
<evidence type="ECO:0000256" key="1">
    <source>
        <dbReference type="ARBA" id="ARBA00004141"/>
    </source>
</evidence>
<dbReference type="CDD" id="cd11482">
    <property type="entry name" value="SLC-NCS1sbd_NRT1-like"/>
    <property type="match status" value="1"/>
</dbReference>
<dbReference type="NCBIfam" id="TIGR00800">
    <property type="entry name" value="ncs1"/>
    <property type="match status" value="1"/>
</dbReference>
<dbReference type="Pfam" id="PF02133">
    <property type="entry name" value="Transp_cyt_pur"/>
    <property type="match status" value="1"/>
</dbReference>
<feature type="transmembrane region" description="Helical" evidence="7">
    <location>
        <begin position="317"/>
        <end position="336"/>
    </location>
</feature>
<feature type="transmembrane region" description="Helical" evidence="7">
    <location>
        <begin position="517"/>
        <end position="544"/>
    </location>
</feature>
<gene>
    <name evidence="8" type="ORF">SISNIDRAFT_457336</name>
</gene>
<dbReference type="STRING" id="1314777.A0A164RN71"/>
<dbReference type="Gene3D" id="1.10.4160.10">
    <property type="entry name" value="Hydantoin permease"/>
    <property type="match status" value="1"/>
</dbReference>
<dbReference type="InterPro" id="IPR045225">
    <property type="entry name" value="Uracil/uridine/allantoin_perm"/>
</dbReference>
<dbReference type="PANTHER" id="PTHR30618:SF2">
    <property type="entry name" value="ALLANTOIN PERMEASE-RELATED"/>
    <property type="match status" value="1"/>
</dbReference>
<dbReference type="AlphaFoldDB" id="A0A164RN71"/>
<feature type="compositionally biased region" description="Basic and acidic residues" evidence="6">
    <location>
        <begin position="601"/>
        <end position="625"/>
    </location>
</feature>
<keyword evidence="5 7" id="KW-0472">Membrane</keyword>
<evidence type="ECO:0000256" key="2">
    <source>
        <dbReference type="ARBA" id="ARBA00008974"/>
    </source>
</evidence>
<name>A0A164RN71_9AGAM</name>
<evidence type="ECO:0000313" key="9">
    <source>
        <dbReference type="Proteomes" id="UP000076722"/>
    </source>
</evidence>
<feature type="transmembrane region" description="Helical" evidence="7">
    <location>
        <begin position="251"/>
        <end position="270"/>
    </location>
</feature>
<evidence type="ECO:0000256" key="3">
    <source>
        <dbReference type="ARBA" id="ARBA00022692"/>
    </source>
</evidence>
<dbReference type="GO" id="GO:0015205">
    <property type="term" value="F:nucleobase transmembrane transporter activity"/>
    <property type="evidence" value="ECO:0007669"/>
    <property type="project" value="TreeGrafter"/>
</dbReference>
<evidence type="ECO:0000256" key="5">
    <source>
        <dbReference type="ARBA" id="ARBA00023136"/>
    </source>
</evidence>
<feature type="transmembrane region" description="Helical" evidence="7">
    <location>
        <begin position="478"/>
        <end position="497"/>
    </location>
</feature>
<comment type="similarity">
    <text evidence="2">Belongs to the purine-cytosine permease (2.A.39) family.</text>
</comment>
<feature type="transmembrane region" description="Helical" evidence="7">
    <location>
        <begin position="125"/>
        <end position="146"/>
    </location>
</feature>
<feature type="transmembrane region" description="Helical" evidence="7">
    <location>
        <begin position="277"/>
        <end position="297"/>
    </location>
</feature>
<sequence>MEYRGPARRSAQSSWSAPPFRSWVLKIFSLSSNRKENVAYLPLPPTDKESVYLAASVPQEEDQSFSVFSSQPSPDSSDDMGAFSRFISLIEVDHPKGLTHSELFLSNEDLLPVPPEKRAWKAWNFVTFWIADSFNINTWMIVSSMIQIGLSWWQAWICVWLGYGVVAPFIVLNARPGAMHHITFPVVARQSFGLWGSLWCTFNRGVMACIWYGVQASIGGSCVLVMLRAMWPSVNNIPNHLPESAGITTRDFMAFFLFWLISLPAIWFPIHKIRHLFTAKAIFVPIAGITFFIWSIVKAKGVGPIIHQPSQIHGAELGWAMVSSLMSCVSNMATLVTNAPDFASRARKPRDAVWTQLLSVPIAFSLVSFIGIIVSSSSQVIYGEAIWSPIDLLGKLLDGEPSHATRFGVWFISAAFILAQLGTNISANSISAGCDLTSLFPRFINIRRGGYIAAIIGLAMCPWQLLKSSNSFTSYLSAYSVFLSSIAGVMITEYYIVKKGRVRVSDLYTSRSDGWYYYTYGVNLRAYAAYISGILINVVGFAGATGRTVPIAATHIYQMSFFTGFGVSSLVYYLLHVFFPAQPGRVKGWEEVDVSEWKGLGVEHERHSEDGDSQSDEKEKERTASDVEVNVYKGH</sequence>
<comment type="subcellular location">
    <subcellularLocation>
        <location evidence="1">Membrane</location>
        <topology evidence="1">Multi-pass membrane protein</topology>
    </subcellularLocation>
</comment>
<evidence type="ECO:0000256" key="7">
    <source>
        <dbReference type="SAM" id="Phobius"/>
    </source>
</evidence>
<feature type="transmembrane region" description="Helical" evidence="7">
    <location>
        <begin position="152"/>
        <end position="172"/>
    </location>
</feature>
<organism evidence="8 9">
    <name type="scientific">Sistotremastrum niveocremeum HHB9708</name>
    <dbReference type="NCBI Taxonomy" id="1314777"/>
    <lineage>
        <taxon>Eukaryota</taxon>
        <taxon>Fungi</taxon>
        <taxon>Dikarya</taxon>
        <taxon>Basidiomycota</taxon>
        <taxon>Agaricomycotina</taxon>
        <taxon>Agaricomycetes</taxon>
        <taxon>Sistotremastrales</taxon>
        <taxon>Sistotremastraceae</taxon>
        <taxon>Sertulicium</taxon>
        <taxon>Sertulicium niveocremeum</taxon>
    </lineage>
</organism>
<evidence type="ECO:0000256" key="4">
    <source>
        <dbReference type="ARBA" id="ARBA00022989"/>
    </source>
</evidence>
<evidence type="ECO:0000256" key="6">
    <source>
        <dbReference type="SAM" id="MobiDB-lite"/>
    </source>
</evidence>
<feature type="transmembrane region" description="Helical" evidence="7">
    <location>
        <begin position="357"/>
        <end position="382"/>
    </location>
</feature>
<feature type="region of interest" description="Disordered" evidence="6">
    <location>
        <begin position="600"/>
        <end position="635"/>
    </location>
</feature>
<dbReference type="OrthoDB" id="2018619at2759"/>
<reference evidence="8 9" key="1">
    <citation type="journal article" date="2016" name="Mol. Biol. Evol.">
        <title>Comparative Genomics of Early-Diverging Mushroom-Forming Fungi Provides Insights into the Origins of Lignocellulose Decay Capabilities.</title>
        <authorList>
            <person name="Nagy L.G."/>
            <person name="Riley R."/>
            <person name="Tritt A."/>
            <person name="Adam C."/>
            <person name="Daum C."/>
            <person name="Floudas D."/>
            <person name="Sun H."/>
            <person name="Yadav J.S."/>
            <person name="Pangilinan J."/>
            <person name="Larsson K.H."/>
            <person name="Matsuura K."/>
            <person name="Barry K."/>
            <person name="Labutti K."/>
            <person name="Kuo R."/>
            <person name="Ohm R.A."/>
            <person name="Bhattacharya S.S."/>
            <person name="Shirouzu T."/>
            <person name="Yoshinaga Y."/>
            <person name="Martin F.M."/>
            <person name="Grigoriev I.V."/>
            <person name="Hibbett D.S."/>
        </authorList>
    </citation>
    <scope>NUCLEOTIDE SEQUENCE [LARGE SCALE GENOMIC DNA]</scope>
    <source>
        <strain evidence="8 9">HHB9708</strain>
    </source>
</reference>
<protein>
    <submittedName>
        <fullName evidence="8">Putative uracil permease</fullName>
    </submittedName>
</protein>
<dbReference type="InterPro" id="IPR012681">
    <property type="entry name" value="NCS1"/>
</dbReference>
<dbReference type="PANTHER" id="PTHR30618">
    <property type="entry name" value="NCS1 FAMILY PURINE/PYRIMIDINE TRANSPORTER"/>
    <property type="match status" value="1"/>
</dbReference>
<feature type="transmembrane region" description="Helical" evidence="7">
    <location>
        <begin position="407"/>
        <end position="427"/>
    </location>
</feature>
<feature type="transmembrane region" description="Helical" evidence="7">
    <location>
        <begin position="556"/>
        <end position="575"/>
    </location>
</feature>
<feature type="transmembrane region" description="Helical" evidence="7">
    <location>
        <begin position="448"/>
        <end position="466"/>
    </location>
</feature>
<dbReference type="FunFam" id="1.10.4160.10:FF:000001">
    <property type="entry name" value="Uracil permease, putative"/>
    <property type="match status" value="1"/>
</dbReference>
<keyword evidence="9" id="KW-1185">Reference proteome</keyword>
<dbReference type="InterPro" id="IPR001248">
    <property type="entry name" value="Pur-cyt_permease"/>
</dbReference>
<dbReference type="EMBL" id="KV419419">
    <property type="protein sequence ID" value="KZS90713.1"/>
    <property type="molecule type" value="Genomic_DNA"/>
</dbReference>
<dbReference type="GO" id="GO:0005886">
    <property type="term" value="C:plasma membrane"/>
    <property type="evidence" value="ECO:0007669"/>
    <property type="project" value="TreeGrafter"/>
</dbReference>
<dbReference type="Proteomes" id="UP000076722">
    <property type="component" value="Unassembled WGS sequence"/>
</dbReference>